<name>A0A5M9K1J0_MONFR</name>
<evidence type="ECO:0000313" key="3">
    <source>
        <dbReference type="EMBL" id="KAA8575668.1"/>
    </source>
</evidence>
<dbReference type="InterPro" id="IPR050606">
    <property type="entry name" value="Calponin-like"/>
</dbReference>
<feature type="compositionally biased region" description="Polar residues" evidence="1">
    <location>
        <begin position="371"/>
        <end position="389"/>
    </location>
</feature>
<proteinExistence type="predicted"/>
<dbReference type="GO" id="GO:0015629">
    <property type="term" value="C:actin cytoskeleton"/>
    <property type="evidence" value="ECO:0007669"/>
    <property type="project" value="TreeGrafter"/>
</dbReference>
<evidence type="ECO:0000256" key="1">
    <source>
        <dbReference type="SAM" id="MobiDB-lite"/>
    </source>
</evidence>
<dbReference type="PANTHER" id="PTHR47385:SF14">
    <property type="entry name" value="TRANSGELIN"/>
    <property type="match status" value="1"/>
</dbReference>
<organism evidence="3 4">
    <name type="scientific">Monilinia fructicola</name>
    <name type="common">Brown rot fungus</name>
    <name type="synonym">Ciboria fructicola</name>
    <dbReference type="NCBI Taxonomy" id="38448"/>
    <lineage>
        <taxon>Eukaryota</taxon>
        <taxon>Fungi</taxon>
        <taxon>Dikarya</taxon>
        <taxon>Ascomycota</taxon>
        <taxon>Pezizomycotina</taxon>
        <taxon>Leotiomycetes</taxon>
        <taxon>Helotiales</taxon>
        <taxon>Sclerotiniaceae</taxon>
        <taxon>Monilinia</taxon>
    </lineage>
</organism>
<feature type="compositionally biased region" description="Basic and acidic residues" evidence="1">
    <location>
        <begin position="273"/>
        <end position="370"/>
    </location>
</feature>
<feature type="compositionally biased region" description="Gly residues" evidence="1">
    <location>
        <begin position="622"/>
        <end position="632"/>
    </location>
</feature>
<feature type="compositionally biased region" description="Polar residues" evidence="1">
    <location>
        <begin position="179"/>
        <end position="195"/>
    </location>
</feature>
<feature type="domain" description="Calponin-homology (CH)" evidence="2">
    <location>
        <begin position="21"/>
        <end position="138"/>
    </location>
</feature>
<dbReference type="PANTHER" id="PTHR47385">
    <property type="entry name" value="CALPONIN"/>
    <property type="match status" value="1"/>
</dbReference>
<dbReference type="InterPro" id="IPR036872">
    <property type="entry name" value="CH_dom_sf"/>
</dbReference>
<keyword evidence="4" id="KW-1185">Reference proteome</keyword>
<feature type="region of interest" description="Disordered" evidence="1">
    <location>
        <begin position="607"/>
        <end position="632"/>
    </location>
</feature>
<dbReference type="InterPro" id="IPR001715">
    <property type="entry name" value="CH_dom"/>
</dbReference>
<sequence length="702" mass="78274">MASVTNLDNDVNSKRGERVTPAAVNEVRSFIEQSLGESLPDVGDDARFGTYNILAALKDGVALCKLAALIDPIKVRGFKPKATMPFIQRENIALFLAACEKPPLSLPAHDRFLTVDLYDGKDPAQVLQGIAAFSRAANRVEPTKFPNPIGAKSRGGVVSPQVTGQYLGTGYNNRGREVSTASTASSGYKPTSLTASRTGGSDSGRRSPSRFGAPTSPGSVSSWSKKSDEGATSPAWNIAQYGYMGGASQGSMGVSFGGRRQITNAGPNVPSLAEKEKRRREKEAEDERLRAETEEEERRRVAAEEQKARIEEEKRFAEETEKLRQKTLNEKREWEEQERKWKAEEDRRKQDEAEAETRAAEERKRLRSTSDTRLQGQFLSQYQAEQGLSKNGHRTDSREADRIRQLEHELAEARDRERRYQAERVSKHKTGDREAIEDHDLTLRLKEEPKARPRSRSRPRLPPRKDSDEAWRQDERDYLRKQWNSQNTSEGGAPPVKPPRPLPEPAVAPIKPQHTGGPRPLPDPANYTSPTAKTPNRTDRFLSSNPPPTPPKSTTTYSNEIGTFSSNAERDAEDRRRVASQAKTKAGGWASKSLLEKEMEMERQRQQEWEESQNELKTKVPGGDGVDGIGGGIGGKWDVNQWTGRPRDASQYTLQGIDLIAEVVERGWKLRHRFLGADGCILARFGMDMFGILYLSAGGKEN</sequence>
<feature type="compositionally biased region" description="Basic and acidic residues" evidence="1">
    <location>
        <begin position="568"/>
        <end position="577"/>
    </location>
</feature>
<protein>
    <recommendedName>
        <fullName evidence="2">Calponin-homology (CH) domain-containing protein</fullName>
    </recommendedName>
</protein>
<evidence type="ECO:0000259" key="2">
    <source>
        <dbReference type="PROSITE" id="PS50021"/>
    </source>
</evidence>
<feature type="compositionally biased region" description="Low complexity" evidence="1">
    <location>
        <begin position="209"/>
        <end position="224"/>
    </location>
</feature>
<feature type="compositionally biased region" description="Basic and acidic residues" evidence="1">
    <location>
        <begin position="393"/>
        <end position="451"/>
    </location>
</feature>
<feature type="compositionally biased region" description="Basic and acidic residues" evidence="1">
    <location>
        <begin position="463"/>
        <end position="480"/>
    </location>
</feature>
<comment type="caution">
    <text evidence="3">The sequence shown here is derived from an EMBL/GenBank/DDBJ whole genome shotgun (WGS) entry which is preliminary data.</text>
</comment>
<gene>
    <name evidence="3" type="ORF">EYC84_004785</name>
</gene>
<feature type="compositionally biased region" description="Polar residues" evidence="1">
    <location>
        <begin position="526"/>
        <end position="535"/>
    </location>
</feature>
<dbReference type="EMBL" id="VICG01000002">
    <property type="protein sequence ID" value="KAA8575668.1"/>
    <property type="molecule type" value="Genomic_DNA"/>
</dbReference>
<feature type="region of interest" description="Disordered" evidence="1">
    <location>
        <begin position="255"/>
        <end position="594"/>
    </location>
</feature>
<feature type="compositionally biased region" description="Basic and acidic residues" evidence="1">
    <location>
        <begin position="607"/>
        <end position="618"/>
    </location>
</feature>
<dbReference type="Proteomes" id="UP000322873">
    <property type="component" value="Unassembled WGS sequence"/>
</dbReference>
<dbReference type="GO" id="GO:0007015">
    <property type="term" value="P:actin filament organization"/>
    <property type="evidence" value="ECO:0007669"/>
    <property type="project" value="TreeGrafter"/>
</dbReference>
<reference evidence="3 4" key="1">
    <citation type="submission" date="2019-06" db="EMBL/GenBank/DDBJ databases">
        <title>Genome Sequence of the Brown Rot Fungal Pathogen Monilinia fructicola.</title>
        <authorList>
            <person name="De Miccolis Angelini R.M."/>
            <person name="Landi L."/>
            <person name="Abate D."/>
            <person name="Pollastro S."/>
            <person name="Romanazzi G."/>
            <person name="Faretra F."/>
        </authorList>
    </citation>
    <scope>NUCLEOTIDE SEQUENCE [LARGE SCALE GENOMIC DNA]</scope>
    <source>
        <strain evidence="3 4">Mfrc123</strain>
    </source>
</reference>
<dbReference type="PROSITE" id="PS50021">
    <property type="entry name" value="CH"/>
    <property type="match status" value="1"/>
</dbReference>
<evidence type="ECO:0000313" key="4">
    <source>
        <dbReference type="Proteomes" id="UP000322873"/>
    </source>
</evidence>
<dbReference type="SUPFAM" id="SSF47576">
    <property type="entry name" value="Calponin-homology domain, CH-domain"/>
    <property type="match status" value="1"/>
</dbReference>
<accession>A0A5M9K1J0</accession>
<feature type="compositionally biased region" description="Basic residues" evidence="1">
    <location>
        <begin position="452"/>
        <end position="462"/>
    </location>
</feature>
<dbReference type="AlphaFoldDB" id="A0A5M9K1J0"/>
<feature type="compositionally biased region" description="Pro residues" evidence="1">
    <location>
        <begin position="495"/>
        <end position="506"/>
    </location>
</feature>
<dbReference type="Gene3D" id="1.10.418.10">
    <property type="entry name" value="Calponin-like domain"/>
    <property type="match status" value="1"/>
</dbReference>
<feature type="region of interest" description="Disordered" evidence="1">
    <location>
        <begin position="168"/>
        <end position="231"/>
    </location>
</feature>
<dbReference type="VEuPathDB" id="FungiDB:MFRU_020g00540"/>
<dbReference type="SMART" id="SM00033">
    <property type="entry name" value="CH"/>
    <property type="match status" value="1"/>
</dbReference>
<dbReference type="GO" id="GO:0051015">
    <property type="term" value="F:actin filament binding"/>
    <property type="evidence" value="ECO:0007669"/>
    <property type="project" value="TreeGrafter"/>
</dbReference>
<dbReference type="Pfam" id="PF00307">
    <property type="entry name" value="CH"/>
    <property type="match status" value="1"/>
</dbReference>